<reference evidence="3 4" key="1">
    <citation type="submission" date="2013-10" db="EMBL/GenBank/DDBJ databases">
        <authorList>
            <consortium name="International Citrus Genome Consortium"/>
            <person name="Jenkins J."/>
            <person name="Schmutz J."/>
            <person name="Prochnik S."/>
            <person name="Rokhsar D."/>
            <person name="Gmitter F."/>
            <person name="Ollitrault P."/>
            <person name="Machado M."/>
            <person name="Talon M."/>
            <person name="Wincker P."/>
            <person name="Jaillon O."/>
            <person name="Morgante M."/>
        </authorList>
    </citation>
    <scope>NUCLEOTIDE SEQUENCE</scope>
    <source>
        <strain evidence="4">cv. Clemenules</strain>
    </source>
</reference>
<dbReference type="InterPro" id="IPR036047">
    <property type="entry name" value="F-box-like_dom_sf"/>
</dbReference>
<dbReference type="Proteomes" id="UP000030687">
    <property type="component" value="Unassembled WGS sequence"/>
</dbReference>
<proteinExistence type="predicted"/>
<dbReference type="SUPFAM" id="SSF81383">
    <property type="entry name" value="F-box domain"/>
    <property type="match status" value="1"/>
</dbReference>
<dbReference type="PANTHER" id="PTHR31111:SF136">
    <property type="entry name" value="F-BOX ASSOCIATED DOMAIN-CONTAINING PROTEIN"/>
    <property type="match status" value="1"/>
</dbReference>
<dbReference type="Gramene" id="ESR59020">
    <property type="protein sequence ID" value="ESR59020"/>
    <property type="gene ID" value="CICLE_v10017766mg"/>
</dbReference>
<dbReference type="EMBL" id="KI536312">
    <property type="protein sequence ID" value="ESR59020.1"/>
    <property type="molecule type" value="Genomic_DNA"/>
</dbReference>
<dbReference type="InParanoid" id="V4U4J9"/>
<organism evidence="3 4">
    <name type="scientific">Citrus clementina</name>
    <name type="common">Clementine</name>
    <name type="synonym">Citrus deliciosa x Citrus sinensis</name>
    <dbReference type="NCBI Taxonomy" id="85681"/>
    <lineage>
        <taxon>Eukaryota</taxon>
        <taxon>Viridiplantae</taxon>
        <taxon>Streptophyta</taxon>
        <taxon>Embryophyta</taxon>
        <taxon>Tracheophyta</taxon>
        <taxon>Spermatophyta</taxon>
        <taxon>Magnoliopsida</taxon>
        <taxon>eudicotyledons</taxon>
        <taxon>Gunneridae</taxon>
        <taxon>Pentapetalae</taxon>
        <taxon>rosids</taxon>
        <taxon>malvids</taxon>
        <taxon>Sapindales</taxon>
        <taxon>Rutaceae</taxon>
        <taxon>Aurantioideae</taxon>
        <taxon>Citrus</taxon>
    </lineage>
</organism>
<feature type="region of interest" description="Disordered" evidence="1">
    <location>
        <begin position="156"/>
        <end position="199"/>
    </location>
</feature>
<gene>
    <name evidence="3" type="ORF">CICLE_v10017766mg</name>
</gene>
<evidence type="ECO:0000256" key="1">
    <source>
        <dbReference type="SAM" id="MobiDB-lite"/>
    </source>
</evidence>
<dbReference type="InterPro" id="IPR001810">
    <property type="entry name" value="F-box_dom"/>
</dbReference>
<evidence type="ECO:0000313" key="3">
    <source>
        <dbReference type="EMBL" id="ESR59020.1"/>
    </source>
</evidence>
<sequence length="199" mass="22812">MSENIPLDIIIKIFIRQPVNSLLRFRCISKTCCSLIDGPDFIKQHLNHSFRELPQPYCIDGNEIGDKKTTLDMGLLEGCPCVVCNYDSVYFDVWMMKEYGGLFKGPDKFLLKVNCQKFVWYDLEKKILRSVKIKNHDPDVFAVKICLGSLVPPSGGRGGDGLHGMKPHKQEERKKRKKKKKKGRTEKDDFLSTGFKLVL</sequence>
<accession>V4U4J9</accession>
<dbReference type="PANTHER" id="PTHR31111">
    <property type="entry name" value="BNAA05G37150D PROTEIN-RELATED"/>
    <property type="match status" value="1"/>
</dbReference>
<dbReference type="Pfam" id="PF00646">
    <property type="entry name" value="F-box"/>
    <property type="match status" value="1"/>
</dbReference>
<feature type="compositionally biased region" description="Basic residues" evidence="1">
    <location>
        <begin position="174"/>
        <end position="184"/>
    </location>
</feature>
<evidence type="ECO:0000313" key="4">
    <source>
        <dbReference type="Proteomes" id="UP000030687"/>
    </source>
</evidence>
<feature type="domain" description="F-box" evidence="2">
    <location>
        <begin position="4"/>
        <end position="42"/>
    </location>
</feature>
<name>V4U4J9_CITCL</name>
<protein>
    <recommendedName>
        <fullName evidence="2">F-box domain-containing protein</fullName>
    </recommendedName>
</protein>
<evidence type="ECO:0000259" key="2">
    <source>
        <dbReference type="Pfam" id="PF00646"/>
    </source>
</evidence>
<dbReference type="KEGG" id="cic:CICLE_v10017766mg"/>
<dbReference type="AlphaFoldDB" id="V4U4J9"/>
<keyword evidence="4" id="KW-1185">Reference proteome</keyword>